<dbReference type="PANTHER" id="PTHR43783">
    <property type="entry name" value="UDP-N-ACETYLGLUCOSAMINE 1-CARBOXYVINYLTRANSFERASE"/>
    <property type="match status" value="1"/>
</dbReference>
<name>A0A2M7X3P6_UNCKA</name>
<evidence type="ECO:0000313" key="17">
    <source>
        <dbReference type="EMBL" id="PJA40793.1"/>
    </source>
</evidence>
<keyword evidence="4" id="KW-0132">Cell division</keyword>
<evidence type="ECO:0000256" key="5">
    <source>
        <dbReference type="ARBA" id="ARBA00022679"/>
    </source>
</evidence>
<dbReference type="GO" id="GO:0005737">
    <property type="term" value="C:cytoplasm"/>
    <property type="evidence" value="ECO:0007669"/>
    <property type="project" value="UniProtKB-SubCell"/>
</dbReference>
<dbReference type="EMBL" id="PFWZ01000057">
    <property type="protein sequence ID" value="PJA40793.1"/>
    <property type="molecule type" value="Genomic_DNA"/>
</dbReference>
<evidence type="ECO:0000256" key="12">
    <source>
        <dbReference type="ARBA" id="ARBA00039754"/>
    </source>
</evidence>
<keyword evidence="8" id="KW-0131">Cell cycle</keyword>
<evidence type="ECO:0000256" key="15">
    <source>
        <dbReference type="ARBA" id="ARBA00047527"/>
    </source>
</evidence>
<dbReference type="GO" id="GO:0008360">
    <property type="term" value="P:regulation of cell shape"/>
    <property type="evidence" value="ECO:0007669"/>
    <property type="project" value="UniProtKB-KW"/>
</dbReference>
<dbReference type="Gene3D" id="3.65.10.10">
    <property type="entry name" value="Enolpyruvate transferase domain"/>
    <property type="match status" value="2"/>
</dbReference>
<dbReference type="Pfam" id="PF00275">
    <property type="entry name" value="EPSP_synthase"/>
    <property type="match status" value="1"/>
</dbReference>
<dbReference type="GO" id="GO:0051301">
    <property type="term" value="P:cell division"/>
    <property type="evidence" value="ECO:0007669"/>
    <property type="project" value="UniProtKB-KW"/>
</dbReference>
<dbReference type="InterPro" id="IPR013792">
    <property type="entry name" value="RNA3'P_cycl/enolpyr_Trfase_a/b"/>
</dbReference>
<feature type="domain" description="Enolpyruvate transferase" evidence="16">
    <location>
        <begin position="9"/>
        <end position="260"/>
    </location>
</feature>
<keyword evidence="9" id="KW-0961">Cell wall biogenesis/degradation</keyword>
<comment type="subcellular location">
    <subcellularLocation>
        <location evidence="1">Cytoplasm</location>
    </subcellularLocation>
</comment>
<dbReference type="Proteomes" id="UP000231195">
    <property type="component" value="Unassembled WGS sequence"/>
</dbReference>
<sequence length="422" mass="45801">MEIETITIEGNSYLTGEVTLSESVMASKIALIAGILSQNPTVVKNPPDCKTLGDTTEILAFIGAQILTDDGVSIHGESISMSAIPPNKTLTTFELVLIWATLLARFGKAGIPETVIASHSYLRPILEAFGVTVELESHYVVAYLPTTKKDCAVTLPSEMSFEDKVLASLVALTLATSGLKTTIKQCAPSEEFDILKAVFTQMGVHIQGDNLEIVVESVPELIGILYVVPPSSREALLYLALVAVSKGDIQITNFPNKSLSRITKRLLDRGVEFSLDKEVLRVWQKDQVFTPSIQTLSESQRLPLIWQSVLSVISGLSDGESQLFIEKHKVSEIVSPLSSCGVEVTVLPSDPFTSEVRIFGPHKFRATKFAPESYESAVSALLCAQAASGTSEISYSNAIKDVHQNIFSSLAKLGMKIYGYQE</sequence>
<dbReference type="InterPro" id="IPR001986">
    <property type="entry name" value="Enolpyruvate_Tfrase_dom"/>
</dbReference>
<evidence type="ECO:0000256" key="8">
    <source>
        <dbReference type="ARBA" id="ARBA00023306"/>
    </source>
</evidence>
<evidence type="ECO:0000256" key="4">
    <source>
        <dbReference type="ARBA" id="ARBA00022618"/>
    </source>
</evidence>
<dbReference type="SUPFAM" id="SSF55205">
    <property type="entry name" value="EPT/RTPC-like"/>
    <property type="match status" value="1"/>
</dbReference>
<comment type="caution">
    <text evidence="17">The sequence shown here is derived from an EMBL/GenBank/DDBJ whole genome shotgun (WGS) entry which is preliminary data.</text>
</comment>
<comment type="catalytic activity">
    <reaction evidence="15">
        <text>phosphoenolpyruvate + UDP-N-acetyl-alpha-D-glucosamine = UDP-N-acetyl-3-O-(1-carboxyvinyl)-alpha-D-glucosamine + phosphate</text>
        <dbReference type="Rhea" id="RHEA:18681"/>
        <dbReference type="ChEBI" id="CHEBI:43474"/>
        <dbReference type="ChEBI" id="CHEBI:57705"/>
        <dbReference type="ChEBI" id="CHEBI:58702"/>
        <dbReference type="ChEBI" id="CHEBI:68483"/>
        <dbReference type="EC" id="2.5.1.7"/>
    </reaction>
</comment>
<evidence type="ECO:0000256" key="6">
    <source>
        <dbReference type="ARBA" id="ARBA00022960"/>
    </source>
</evidence>
<evidence type="ECO:0000259" key="16">
    <source>
        <dbReference type="Pfam" id="PF00275"/>
    </source>
</evidence>
<reference evidence="18" key="1">
    <citation type="submission" date="2017-09" db="EMBL/GenBank/DDBJ databases">
        <title>Depth-based differentiation of microbial function through sediment-hosted aquifers and enrichment of novel symbionts in the deep terrestrial subsurface.</title>
        <authorList>
            <person name="Probst A.J."/>
            <person name="Ladd B."/>
            <person name="Jarett J.K."/>
            <person name="Geller-Mcgrath D.E."/>
            <person name="Sieber C.M.K."/>
            <person name="Emerson J.B."/>
            <person name="Anantharaman K."/>
            <person name="Thomas B.C."/>
            <person name="Malmstrom R."/>
            <person name="Stieglmeier M."/>
            <person name="Klingl A."/>
            <person name="Woyke T."/>
            <person name="Ryan C.M."/>
            <person name="Banfield J.F."/>
        </authorList>
    </citation>
    <scope>NUCLEOTIDE SEQUENCE [LARGE SCALE GENOMIC DNA]</scope>
</reference>
<dbReference type="InterPro" id="IPR036968">
    <property type="entry name" value="Enolpyruvate_Tfrase_sf"/>
</dbReference>
<evidence type="ECO:0000256" key="3">
    <source>
        <dbReference type="ARBA" id="ARBA00022490"/>
    </source>
</evidence>
<gene>
    <name evidence="17" type="ORF">CO179_01375</name>
</gene>
<protein>
    <recommendedName>
        <fullName evidence="12">UDP-N-acetylglucosamine 1-carboxyvinyltransferase</fullName>
        <ecNumber evidence="11">2.5.1.7</ecNumber>
    </recommendedName>
    <alternativeName>
        <fullName evidence="13">Enoylpyruvate transferase</fullName>
    </alternativeName>
    <alternativeName>
        <fullName evidence="14">UDP-N-acetylglucosamine enolpyruvyl transferase</fullName>
    </alternativeName>
</protein>
<dbReference type="GO" id="GO:0008760">
    <property type="term" value="F:UDP-N-acetylglucosamine 1-carboxyvinyltransferase activity"/>
    <property type="evidence" value="ECO:0007669"/>
    <property type="project" value="UniProtKB-EC"/>
</dbReference>
<evidence type="ECO:0000313" key="18">
    <source>
        <dbReference type="Proteomes" id="UP000231195"/>
    </source>
</evidence>
<evidence type="ECO:0000256" key="2">
    <source>
        <dbReference type="ARBA" id="ARBA00004752"/>
    </source>
</evidence>
<evidence type="ECO:0000256" key="7">
    <source>
        <dbReference type="ARBA" id="ARBA00022984"/>
    </source>
</evidence>
<accession>A0A2M7X3P6</accession>
<organism evidence="17 18">
    <name type="scientific">candidate division WWE3 bacterium CG_4_9_14_3_um_filter_39_7</name>
    <dbReference type="NCBI Taxonomy" id="1975080"/>
    <lineage>
        <taxon>Bacteria</taxon>
        <taxon>Katanobacteria</taxon>
    </lineage>
</organism>
<keyword evidence="5" id="KW-0808">Transferase</keyword>
<evidence type="ECO:0000256" key="13">
    <source>
        <dbReference type="ARBA" id="ARBA00042443"/>
    </source>
</evidence>
<keyword evidence="7" id="KW-0573">Peptidoglycan synthesis</keyword>
<dbReference type="GO" id="GO:0071555">
    <property type="term" value="P:cell wall organization"/>
    <property type="evidence" value="ECO:0007669"/>
    <property type="project" value="UniProtKB-KW"/>
</dbReference>
<dbReference type="InterPro" id="IPR050068">
    <property type="entry name" value="MurA_subfamily"/>
</dbReference>
<keyword evidence="3" id="KW-0963">Cytoplasm</keyword>
<evidence type="ECO:0000256" key="1">
    <source>
        <dbReference type="ARBA" id="ARBA00004496"/>
    </source>
</evidence>
<evidence type="ECO:0000256" key="11">
    <source>
        <dbReference type="ARBA" id="ARBA00039108"/>
    </source>
</evidence>
<dbReference type="AlphaFoldDB" id="A0A2M7X3P6"/>
<dbReference type="EC" id="2.5.1.7" evidence="11"/>
<evidence type="ECO:0000256" key="9">
    <source>
        <dbReference type="ARBA" id="ARBA00023316"/>
    </source>
</evidence>
<evidence type="ECO:0000256" key="10">
    <source>
        <dbReference type="ARBA" id="ARBA00038367"/>
    </source>
</evidence>
<dbReference type="GO" id="GO:0009252">
    <property type="term" value="P:peptidoglycan biosynthetic process"/>
    <property type="evidence" value="ECO:0007669"/>
    <property type="project" value="UniProtKB-KW"/>
</dbReference>
<keyword evidence="6" id="KW-0133">Cell shape</keyword>
<comment type="similarity">
    <text evidence="10">Belongs to the EPSP synthase family. MurA subfamily.</text>
</comment>
<evidence type="ECO:0000256" key="14">
    <source>
        <dbReference type="ARBA" id="ARBA00042842"/>
    </source>
</evidence>
<dbReference type="PANTHER" id="PTHR43783:SF1">
    <property type="entry name" value="UDP-N-ACETYLGLUCOSAMINE 1-CARBOXYVINYLTRANSFERASE"/>
    <property type="match status" value="1"/>
</dbReference>
<proteinExistence type="inferred from homology"/>
<comment type="pathway">
    <text evidence="2">Cell wall biogenesis; peptidoglycan biosynthesis.</text>
</comment>